<dbReference type="Proteomes" id="UP000007364">
    <property type="component" value="Unassembled WGS sequence"/>
</dbReference>
<organism evidence="6 7">
    <name type="scientific">Galbibacter marinus</name>
    <dbReference type="NCBI Taxonomy" id="555500"/>
    <lineage>
        <taxon>Bacteria</taxon>
        <taxon>Pseudomonadati</taxon>
        <taxon>Bacteroidota</taxon>
        <taxon>Flavobacteriia</taxon>
        <taxon>Flavobacteriales</taxon>
        <taxon>Flavobacteriaceae</taxon>
        <taxon>Galbibacter</taxon>
    </lineage>
</organism>
<protein>
    <recommendedName>
        <fullName evidence="8">Globin</fullName>
    </recommendedName>
</protein>
<dbReference type="STRING" id="555500.I215_08506"/>
<dbReference type="SUPFAM" id="SSF46458">
    <property type="entry name" value="Globin-like"/>
    <property type="match status" value="1"/>
</dbReference>
<evidence type="ECO:0000256" key="5">
    <source>
        <dbReference type="PIRSR" id="PIRSR601486-1"/>
    </source>
</evidence>
<reference evidence="6 7" key="1">
    <citation type="journal article" date="2012" name="J. Bacteriol.">
        <title>Genome Sequence of Galbibacter marinum Type Strain ck-I2-15.</title>
        <authorList>
            <person name="Lai Q."/>
            <person name="Li C."/>
            <person name="Shao Z."/>
        </authorList>
    </citation>
    <scope>NUCLEOTIDE SEQUENCE [LARGE SCALE GENOMIC DNA]</scope>
    <source>
        <strain evidence="7">ck-I2-15</strain>
    </source>
</reference>
<name>K2QKS4_9FLAO</name>
<dbReference type="AlphaFoldDB" id="K2QKS4"/>
<evidence type="ECO:0000256" key="1">
    <source>
        <dbReference type="ARBA" id="ARBA00022448"/>
    </source>
</evidence>
<dbReference type="RefSeq" id="WP_008991556.1">
    <property type="nucleotide sequence ID" value="NZ_AMSG01000009.1"/>
</dbReference>
<keyword evidence="2 5" id="KW-0349">Heme</keyword>
<evidence type="ECO:0000313" key="7">
    <source>
        <dbReference type="Proteomes" id="UP000007364"/>
    </source>
</evidence>
<dbReference type="GO" id="GO:0019825">
    <property type="term" value="F:oxygen binding"/>
    <property type="evidence" value="ECO:0007669"/>
    <property type="project" value="InterPro"/>
</dbReference>
<evidence type="ECO:0008006" key="8">
    <source>
        <dbReference type="Google" id="ProtNLM"/>
    </source>
</evidence>
<comment type="caution">
    <text evidence="6">The sequence shown here is derived from an EMBL/GenBank/DDBJ whole genome shotgun (WGS) entry which is preliminary data.</text>
</comment>
<dbReference type="Gene3D" id="1.10.490.10">
    <property type="entry name" value="Globins"/>
    <property type="match status" value="1"/>
</dbReference>
<dbReference type="CDD" id="cd08916">
    <property type="entry name" value="TrHb3_P"/>
    <property type="match status" value="1"/>
</dbReference>
<keyword evidence="1" id="KW-0813">Transport</keyword>
<feature type="binding site" description="proximal binding residue" evidence="5">
    <location>
        <position position="70"/>
    </location>
    <ligand>
        <name>heme</name>
        <dbReference type="ChEBI" id="CHEBI:30413"/>
    </ligand>
    <ligandPart>
        <name>Fe</name>
        <dbReference type="ChEBI" id="CHEBI:18248"/>
    </ligandPart>
</feature>
<dbReference type="GO" id="GO:0020037">
    <property type="term" value="F:heme binding"/>
    <property type="evidence" value="ECO:0007669"/>
    <property type="project" value="InterPro"/>
</dbReference>
<proteinExistence type="predicted"/>
<dbReference type="GO" id="GO:0046872">
    <property type="term" value="F:metal ion binding"/>
    <property type="evidence" value="ECO:0007669"/>
    <property type="project" value="UniProtKB-KW"/>
</dbReference>
<gene>
    <name evidence="6" type="ORF">I215_08506</name>
</gene>
<evidence type="ECO:0000256" key="3">
    <source>
        <dbReference type="ARBA" id="ARBA00022723"/>
    </source>
</evidence>
<keyword evidence="4 5" id="KW-0408">Iron</keyword>
<evidence type="ECO:0000256" key="4">
    <source>
        <dbReference type="ARBA" id="ARBA00023004"/>
    </source>
</evidence>
<dbReference type="Pfam" id="PF01152">
    <property type="entry name" value="Bac_globin"/>
    <property type="match status" value="1"/>
</dbReference>
<dbReference type="EMBL" id="AMSG01000009">
    <property type="protein sequence ID" value="EKF55272.1"/>
    <property type="molecule type" value="Genomic_DNA"/>
</dbReference>
<dbReference type="eggNOG" id="COG2346">
    <property type="taxonomic scope" value="Bacteria"/>
</dbReference>
<sequence>MVKQDIQTLDDIKLLVDQFYSKVRDNDLIGPIFDGVIKDKWPEHLEKMYRFWETILLGNNTYSGRPFPPHAHLPVTQEHFDQWKALFFMTVDELYQGEVADMAKWRATKIAEVFQAKISYFQNQ</sequence>
<keyword evidence="7" id="KW-1185">Reference proteome</keyword>
<dbReference type="InterPro" id="IPR001486">
    <property type="entry name" value="Hemoglobin_trunc"/>
</dbReference>
<evidence type="ECO:0000256" key="2">
    <source>
        <dbReference type="ARBA" id="ARBA00022617"/>
    </source>
</evidence>
<dbReference type="InterPro" id="IPR009050">
    <property type="entry name" value="Globin-like_sf"/>
</dbReference>
<evidence type="ECO:0000313" key="6">
    <source>
        <dbReference type="EMBL" id="EKF55272.1"/>
    </source>
</evidence>
<dbReference type="InterPro" id="IPR012292">
    <property type="entry name" value="Globin/Proto"/>
</dbReference>
<accession>K2QKS4</accession>
<keyword evidence="3 5" id="KW-0479">Metal-binding</keyword>